<sequence length="359" mass="37284">MLGTPISPALAAAVLISLISKAFAGNIVPCAVGSGNDNGCSYCEDDKGINVTPWFSATVESSFDMPNAASKTGGGYDVWWNIQQPDPSCRIIITEPYSTDKGSTDSRLSGNVILSVGHGGCYFAHVGSRGVAAGFCCGSGDCGTTGAAPNKKKRELMPSRIMRGLPSDSSDLGVRGWRNPNPEDPSPAPPPPNVQCSVPTPDGDTYTKAGPQQIDGQTLNCNGGESCDMSPSMSVSASTSLVNEESTTLTDSEGISFSMSAGFMFIGPTATVTVGYNRDWSDAVTKATSTTSTNTVTKSLTLGIGLVPGANFNLWFTPTLRCQSFKITCNGVDQKVEKCTPVLDSDGNPTGDHGVMTIG</sequence>
<feature type="compositionally biased region" description="Low complexity" evidence="1">
    <location>
        <begin position="226"/>
        <end position="240"/>
    </location>
</feature>
<feature type="region of interest" description="Disordered" evidence="1">
    <location>
        <begin position="145"/>
        <end position="246"/>
    </location>
</feature>
<feature type="compositionally biased region" description="Polar residues" evidence="1">
    <location>
        <begin position="214"/>
        <end position="223"/>
    </location>
</feature>
<keyword evidence="4" id="KW-1185">Reference proteome</keyword>
<gene>
    <name evidence="3" type="ORF">K432DRAFT_411105</name>
</gene>
<organism evidence="3 4">
    <name type="scientific">Lepidopterella palustris CBS 459.81</name>
    <dbReference type="NCBI Taxonomy" id="1314670"/>
    <lineage>
        <taxon>Eukaryota</taxon>
        <taxon>Fungi</taxon>
        <taxon>Dikarya</taxon>
        <taxon>Ascomycota</taxon>
        <taxon>Pezizomycotina</taxon>
        <taxon>Dothideomycetes</taxon>
        <taxon>Pleosporomycetidae</taxon>
        <taxon>Mytilinidiales</taxon>
        <taxon>Argynnaceae</taxon>
        <taxon>Lepidopterella</taxon>
    </lineage>
</organism>
<dbReference type="OrthoDB" id="3777639at2759"/>
<feature type="compositionally biased region" description="Pro residues" evidence="1">
    <location>
        <begin position="182"/>
        <end position="193"/>
    </location>
</feature>
<evidence type="ECO:0000313" key="4">
    <source>
        <dbReference type="Proteomes" id="UP000250266"/>
    </source>
</evidence>
<evidence type="ECO:0000256" key="2">
    <source>
        <dbReference type="SAM" id="SignalP"/>
    </source>
</evidence>
<keyword evidence="2" id="KW-0732">Signal</keyword>
<dbReference type="Proteomes" id="UP000250266">
    <property type="component" value="Unassembled WGS sequence"/>
</dbReference>
<evidence type="ECO:0000256" key="1">
    <source>
        <dbReference type="SAM" id="MobiDB-lite"/>
    </source>
</evidence>
<reference evidence="3 4" key="1">
    <citation type="journal article" date="2016" name="Nat. Commun.">
        <title>Ectomycorrhizal ecology is imprinted in the genome of the dominant symbiotic fungus Cenococcum geophilum.</title>
        <authorList>
            <consortium name="DOE Joint Genome Institute"/>
            <person name="Peter M."/>
            <person name="Kohler A."/>
            <person name="Ohm R.A."/>
            <person name="Kuo A."/>
            <person name="Krutzmann J."/>
            <person name="Morin E."/>
            <person name="Arend M."/>
            <person name="Barry K.W."/>
            <person name="Binder M."/>
            <person name="Choi C."/>
            <person name="Clum A."/>
            <person name="Copeland A."/>
            <person name="Grisel N."/>
            <person name="Haridas S."/>
            <person name="Kipfer T."/>
            <person name="LaButti K."/>
            <person name="Lindquist E."/>
            <person name="Lipzen A."/>
            <person name="Maire R."/>
            <person name="Meier B."/>
            <person name="Mihaltcheva S."/>
            <person name="Molinier V."/>
            <person name="Murat C."/>
            <person name="Poggeler S."/>
            <person name="Quandt C.A."/>
            <person name="Sperisen C."/>
            <person name="Tritt A."/>
            <person name="Tisserant E."/>
            <person name="Crous P.W."/>
            <person name="Henrissat B."/>
            <person name="Nehls U."/>
            <person name="Egli S."/>
            <person name="Spatafora J.W."/>
            <person name="Grigoriev I.V."/>
            <person name="Martin F.M."/>
        </authorList>
    </citation>
    <scope>NUCLEOTIDE SEQUENCE [LARGE SCALE GENOMIC DNA]</scope>
    <source>
        <strain evidence="3 4">CBS 459.81</strain>
    </source>
</reference>
<dbReference type="AlphaFoldDB" id="A0A8E2J839"/>
<accession>A0A8E2J839</accession>
<dbReference type="EMBL" id="KV746063">
    <property type="protein sequence ID" value="OCK73004.1"/>
    <property type="molecule type" value="Genomic_DNA"/>
</dbReference>
<proteinExistence type="predicted"/>
<evidence type="ECO:0000313" key="3">
    <source>
        <dbReference type="EMBL" id="OCK73004.1"/>
    </source>
</evidence>
<feature type="chain" id="PRO_5033993499" evidence="2">
    <location>
        <begin position="25"/>
        <end position="359"/>
    </location>
</feature>
<name>A0A8E2J839_9PEZI</name>
<protein>
    <submittedName>
        <fullName evidence="3">Uncharacterized protein</fullName>
    </submittedName>
</protein>
<feature type="signal peptide" evidence="2">
    <location>
        <begin position="1"/>
        <end position="24"/>
    </location>
</feature>